<organism evidence="2 3">
    <name type="scientific">Candidatus Microbacterium phytovorans</name>
    <dbReference type="NCBI Taxonomy" id="3121374"/>
    <lineage>
        <taxon>Bacteria</taxon>
        <taxon>Bacillati</taxon>
        <taxon>Actinomycetota</taxon>
        <taxon>Actinomycetes</taxon>
        <taxon>Micrococcales</taxon>
        <taxon>Microbacteriaceae</taxon>
        <taxon>Microbacterium</taxon>
    </lineage>
</organism>
<accession>A0AAJ6B5K2</accession>
<evidence type="ECO:0000313" key="2">
    <source>
        <dbReference type="EMBL" id="WEK13896.1"/>
    </source>
</evidence>
<evidence type="ECO:0000313" key="3">
    <source>
        <dbReference type="Proteomes" id="UP001213972"/>
    </source>
</evidence>
<reference evidence="2" key="1">
    <citation type="submission" date="2023-03" db="EMBL/GenBank/DDBJ databases">
        <title>Andean soil-derived lignocellulolytic bacterial consortium as a source of novel taxa and putative plastic-active enzymes.</title>
        <authorList>
            <person name="Diaz-Garcia L."/>
            <person name="Chuvochina M."/>
            <person name="Feuerriegel G."/>
            <person name="Bunk B."/>
            <person name="Sproer C."/>
            <person name="Streit W.R."/>
            <person name="Rodriguez L.M."/>
            <person name="Overmann J."/>
            <person name="Jimenez D.J."/>
        </authorList>
    </citation>
    <scope>NUCLEOTIDE SEQUENCE</scope>
    <source>
        <strain evidence="2">MAG 4610</strain>
    </source>
</reference>
<gene>
    <name evidence="2" type="ORF">P0Y48_01400</name>
</gene>
<protein>
    <submittedName>
        <fullName evidence="2">Uncharacterized protein</fullName>
    </submittedName>
</protein>
<dbReference type="AlphaFoldDB" id="A0AAJ6B5K2"/>
<dbReference type="EMBL" id="CP119321">
    <property type="protein sequence ID" value="WEK13896.1"/>
    <property type="molecule type" value="Genomic_DNA"/>
</dbReference>
<feature type="coiled-coil region" evidence="1">
    <location>
        <begin position="47"/>
        <end position="85"/>
    </location>
</feature>
<dbReference type="Proteomes" id="UP001213972">
    <property type="component" value="Chromosome"/>
</dbReference>
<name>A0AAJ6B5K2_9MICO</name>
<evidence type="ECO:0000256" key="1">
    <source>
        <dbReference type="SAM" id="Coils"/>
    </source>
</evidence>
<sequence>MDWTLLWTGVGAVAALGAAALAWAQAREARSARSEALEAQVEARLARDAAQTARDDANRIASEARQELARSASALERANEIAESSRPRPIVKWEVSRIDRDKYVAVNVGMLIAENARIEQAGGHVFALQDGVQDISPGDSLSFAVARPGGTTPRVRMKWDGGSVELNIP</sequence>
<keyword evidence="1" id="KW-0175">Coiled coil</keyword>
<proteinExistence type="predicted"/>